<dbReference type="InterPro" id="IPR029016">
    <property type="entry name" value="GAF-like_dom_sf"/>
</dbReference>
<dbReference type="InterPro" id="IPR029787">
    <property type="entry name" value="Nucleotide_cyclase"/>
</dbReference>
<dbReference type="Gene3D" id="3.20.20.450">
    <property type="entry name" value="EAL domain"/>
    <property type="match status" value="1"/>
</dbReference>
<dbReference type="KEGG" id="ttk:TST_0312"/>
<dbReference type="PROSITE" id="PS50887">
    <property type="entry name" value="GGDEF"/>
    <property type="match status" value="1"/>
</dbReference>
<dbReference type="Pfam" id="PF13426">
    <property type="entry name" value="PAS_9"/>
    <property type="match status" value="2"/>
</dbReference>
<dbReference type="PROSITE" id="PS50883">
    <property type="entry name" value="EAL"/>
    <property type="match status" value="1"/>
</dbReference>
<dbReference type="InterPro" id="IPR003018">
    <property type="entry name" value="GAF"/>
</dbReference>
<dbReference type="NCBIfam" id="TIGR00229">
    <property type="entry name" value="sensory_box"/>
    <property type="match status" value="1"/>
</dbReference>
<dbReference type="SMART" id="SM00052">
    <property type="entry name" value="EAL"/>
    <property type="match status" value="1"/>
</dbReference>
<dbReference type="PROSITE" id="PS50112">
    <property type="entry name" value="PAS"/>
    <property type="match status" value="1"/>
</dbReference>
<protein>
    <submittedName>
        <fullName evidence="4">Signal transduction protein</fullName>
    </submittedName>
</protein>
<dbReference type="InterPro" id="IPR001633">
    <property type="entry name" value="EAL_dom"/>
</dbReference>
<dbReference type="Pfam" id="PF00563">
    <property type="entry name" value="EAL"/>
    <property type="match status" value="1"/>
</dbReference>
<accession>A0A0S3QS07</accession>
<dbReference type="SUPFAM" id="SSF55785">
    <property type="entry name" value="PYP-like sensor domain (PAS domain)"/>
    <property type="match status" value="2"/>
</dbReference>
<evidence type="ECO:0000313" key="4">
    <source>
        <dbReference type="EMBL" id="BAT71120.1"/>
    </source>
</evidence>
<dbReference type="Gene3D" id="3.30.450.40">
    <property type="match status" value="1"/>
</dbReference>
<sequence length="1062" mass="122106">MDDTIKLAVCECQKEKGLEKWERIADTFSEIVGKPVELVTFDSLEEEEKFIKTIDWDTAYIPIYYADSSISFFLWEKGYIPLGKFPEERNRLMVIARKDMVFDNELKVVVGRRKFMFSALPYIPHPLSHLEIFFTYSHADAVKKLLENRADIAIVPENIFEGLDNTVKREIKVIITTDIPNEHFLWVHPEFMKKYSSVLDRFTREIGLEILLDKQEEELRSLFHRVQSALDSAQNKYILEHIKDTPGLMIAIYKGRYVYANEYLLKAAGYSPEELYQLKPEDLVAEEHREIAKNVAKRRLKGERFRTLYSELKFKTKDNRILYALVFANTIVYDGEYAGLVVGIDITKRKRLELVKEVLKEAYRIIAEVNSEEELYRSICKVLLDKLGLKLVWVGEKDEKTKRVLPVFAEGTAKEYLKEIEVTADGYSPTSKGPTGTCFNTGEVIINEDTRTAPLMEPWKDTALRYGLLSSASIPVFKNGKVVKVISLYSGEAQFFVDEIKEALQELVNIVSWGLAKIELLRGQIMLSEALGKAPYYLFITDEKGIIQFANAFAQRKLNAKEGIHLKDVIPIPEIVLEKVDFKASSPVTIRINLPGEEGNVVYLEVTLFPILISDNRKNLLIVARDVTQEVALLEEIEQLRNYDTLTGLLNERGFITIASEILNSHPDQIAALLLIDIHDLKTINSVYGHETGDHILKAIGKRLRQNVKTNDLIFRMHGDRFGVFLLNLPTRDEIAKVITRILQGTFSEPIYKDDTKFFLNYHAGIAVYPDDGKMINTLLRHAAAAVDESKKIGTNQIYFFNKRLKDSLSGYLTAEKLVTKAIEKNLFVLFYQPIYRPTDLSIAELEALIRIKDEEGNIHSPYEFIDYLENSIFIRDYEAWLIKEAVQKAGAWNVPISINISARSFMEKNFRDTLIKNIPLEQAKNIVIEITERHAMKDPEYAKWLINHCKSYYEEKGFEPIRFAIDDFGTGYSSLLYLKDLEVDIIKVDRGFVMQIEQDSKIKDMVKIMIDIAHTFSMQALAEGVETQEQFEILKDMGCDLVQGYLFAKPMPEDEIERLLK</sequence>
<evidence type="ECO:0000259" key="2">
    <source>
        <dbReference type="PROSITE" id="PS50883"/>
    </source>
</evidence>
<dbReference type="InterPro" id="IPR043128">
    <property type="entry name" value="Rev_trsase/Diguanyl_cyclase"/>
</dbReference>
<dbReference type="EMBL" id="AP013035">
    <property type="protein sequence ID" value="BAT71120.1"/>
    <property type="molecule type" value="Genomic_DNA"/>
</dbReference>
<dbReference type="SUPFAM" id="SSF55073">
    <property type="entry name" value="Nucleotide cyclase"/>
    <property type="match status" value="1"/>
</dbReference>
<dbReference type="CDD" id="cd01948">
    <property type="entry name" value="EAL"/>
    <property type="match status" value="1"/>
</dbReference>
<evidence type="ECO:0000313" key="5">
    <source>
        <dbReference type="Proteomes" id="UP000063234"/>
    </source>
</evidence>
<proteinExistence type="predicted"/>
<dbReference type="GO" id="GO:0071111">
    <property type="term" value="F:cyclic-guanylate-specific phosphodiesterase activity"/>
    <property type="evidence" value="ECO:0007669"/>
    <property type="project" value="InterPro"/>
</dbReference>
<dbReference type="InterPro" id="IPR035919">
    <property type="entry name" value="EAL_sf"/>
</dbReference>
<dbReference type="PANTHER" id="PTHR33121:SF71">
    <property type="entry name" value="OXYGEN SENSOR PROTEIN DOSP"/>
    <property type="match status" value="1"/>
</dbReference>
<dbReference type="InterPro" id="IPR035965">
    <property type="entry name" value="PAS-like_dom_sf"/>
</dbReference>
<dbReference type="OrthoDB" id="9762141at2"/>
<feature type="domain" description="GGDEF" evidence="3">
    <location>
        <begin position="669"/>
        <end position="803"/>
    </location>
</feature>
<organism evidence="4 5">
    <name type="scientific">Thermosulfidibacter takaii (strain DSM 17441 / JCM 13301 / NBRC 103674 / ABI70S6)</name>
    <dbReference type="NCBI Taxonomy" id="1298851"/>
    <lineage>
        <taxon>Bacteria</taxon>
        <taxon>Pseudomonadati</taxon>
        <taxon>Thermosulfidibacterota</taxon>
        <taxon>Thermosulfidibacteria</taxon>
        <taxon>Thermosulfidibacterales</taxon>
        <taxon>Thermosulfidibacteraceae</taxon>
    </lineage>
</organism>
<dbReference type="Pfam" id="PF00990">
    <property type="entry name" value="GGDEF"/>
    <property type="match status" value="1"/>
</dbReference>
<dbReference type="SUPFAM" id="SSF141868">
    <property type="entry name" value="EAL domain-like"/>
    <property type="match status" value="1"/>
</dbReference>
<dbReference type="CDD" id="cd00130">
    <property type="entry name" value="PAS"/>
    <property type="match status" value="1"/>
</dbReference>
<evidence type="ECO:0000259" key="3">
    <source>
        <dbReference type="PROSITE" id="PS50887"/>
    </source>
</evidence>
<keyword evidence="5" id="KW-1185">Reference proteome</keyword>
<dbReference type="Gene3D" id="3.30.70.270">
    <property type="match status" value="1"/>
</dbReference>
<feature type="domain" description="PAS" evidence="1">
    <location>
        <begin position="231"/>
        <end position="303"/>
    </location>
</feature>
<dbReference type="NCBIfam" id="TIGR00254">
    <property type="entry name" value="GGDEF"/>
    <property type="match status" value="1"/>
</dbReference>
<evidence type="ECO:0000259" key="1">
    <source>
        <dbReference type="PROSITE" id="PS50112"/>
    </source>
</evidence>
<dbReference type="Proteomes" id="UP000063234">
    <property type="component" value="Chromosome"/>
</dbReference>
<dbReference type="SUPFAM" id="SSF55781">
    <property type="entry name" value="GAF domain-like"/>
    <property type="match status" value="1"/>
</dbReference>
<dbReference type="InterPro" id="IPR000160">
    <property type="entry name" value="GGDEF_dom"/>
</dbReference>
<dbReference type="RefSeq" id="WP_068549032.1">
    <property type="nucleotide sequence ID" value="NZ_AP013035.1"/>
</dbReference>
<dbReference type="InterPro" id="IPR000014">
    <property type="entry name" value="PAS"/>
</dbReference>
<reference evidence="5" key="1">
    <citation type="journal article" date="2018" name="Science">
        <title>A primordial and reversible TCA cycle in a facultatively chemolithoautotrophic thermophile.</title>
        <authorList>
            <person name="Nunoura T."/>
            <person name="Chikaraishi Y."/>
            <person name="Izaki R."/>
            <person name="Suwa T."/>
            <person name="Sato T."/>
            <person name="Harada T."/>
            <person name="Mori K."/>
            <person name="Kato Y."/>
            <person name="Miyazaki M."/>
            <person name="Shimamura S."/>
            <person name="Yanagawa K."/>
            <person name="Shuto A."/>
            <person name="Ohkouchi N."/>
            <person name="Fujita N."/>
            <person name="Takaki Y."/>
            <person name="Atomi H."/>
            <person name="Takai K."/>
        </authorList>
    </citation>
    <scope>NUCLEOTIDE SEQUENCE [LARGE SCALE GENOMIC DNA]</scope>
    <source>
        <strain evidence="5">DSM 17441 / JCM 13301 / NBRC 103674 / ABI70S6</strain>
    </source>
</reference>
<dbReference type="SMART" id="SM00267">
    <property type="entry name" value="GGDEF"/>
    <property type="match status" value="1"/>
</dbReference>
<dbReference type="InterPro" id="IPR050706">
    <property type="entry name" value="Cyclic-di-GMP_PDE-like"/>
</dbReference>
<dbReference type="Pfam" id="PF13185">
    <property type="entry name" value="GAF_2"/>
    <property type="match status" value="1"/>
</dbReference>
<dbReference type="CDD" id="cd01949">
    <property type="entry name" value="GGDEF"/>
    <property type="match status" value="1"/>
</dbReference>
<dbReference type="Gene3D" id="3.30.450.20">
    <property type="entry name" value="PAS domain"/>
    <property type="match status" value="1"/>
</dbReference>
<dbReference type="STRING" id="1298851.TST_0312"/>
<dbReference type="SMART" id="SM00065">
    <property type="entry name" value="GAF"/>
    <property type="match status" value="1"/>
</dbReference>
<dbReference type="PANTHER" id="PTHR33121">
    <property type="entry name" value="CYCLIC DI-GMP PHOSPHODIESTERASE PDEF"/>
    <property type="match status" value="1"/>
</dbReference>
<feature type="domain" description="EAL" evidence="2">
    <location>
        <begin position="812"/>
        <end position="1062"/>
    </location>
</feature>
<gene>
    <name evidence="4" type="ORF">TST_0312</name>
</gene>
<dbReference type="AlphaFoldDB" id="A0A0S3QS07"/>
<name>A0A0S3QS07_THET7</name>